<keyword evidence="5 7" id="KW-1133">Transmembrane helix</keyword>
<dbReference type="eggNOG" id="COG2855">
    <property type="taxonomic scope" value="Bacteria"/>
</dbReference>
<feature type="transmembrane region" description="Helical" evidence="7">
    <location>
        <begin position="109"/>
        <end position="127"/>
    </location>
</feature>
<proteinExistence type="inferred from homology"/>
<name>Q1IIG1_KORVE</name>
<dbReference type="Proteomes" id="UP000002432">
    <property type="component" value="Chromosome"/>
</dbReference>
<feature type="transmembrane region" description="Helical" evidence="7">
    <location>
        <begin position="79"/>
        <end position="97"/>
    </location>
</feature>
<evidence type="ECO:0000256" key="2">
    <source>
        <dbReference type="ARBA" id="ARBA00007977"/>
    </source>
</evidence>
<dbReference type="EMBL" id="CP000360">
    <property type="protein sequence ID" value="ABF43339.1"/>
    <property type="molecule type" value="Genomic_DNA"/>
</dbReference>
<evidence type="ECO:0000313" key="9">
    <source>
        <dbReference type="Proteomes" id="UP000002432"/>
    </source>
</evidence>
<sequence length="319" mass="34260">MMFRLPMSKILFFALLLFSATPWASPPIALLCGLIFAFLCKHPFADQSKAVTRYLLQISVVGLGFGMNLQQVIRAGRSGFLYTALGITFAMLCGWALGKLLQVEPRHAFLISTGTAICGGSAIAAVGPVANATDDEMSVSLGTIFILNSIALLIFPTIGTRLHMTQNQFGLWAALAIHDTSSVVGASAKYGAIALAIGTTVKLARALWIVPMTLATSYVVRRQTHSSGQPVKIAWPWFILFFCLAAVANTYLPRGATLYHWLNYAAKLGLDATLFLIGASLAPASLKRVGVRPLLHGILLWLIVGSLSLLAIRSGWISI</sequence>
<keyword evidence="9" id="KW-1185">Reference proteome</keyword>
<evidence type="ECO:0000313" key="8">
    <source>
        <dbReference type="EMBL" id="ABF43339.1"/>
    </source>
</evidence>
<feature type="transmembrane region" description="Helical" evidence="7">
    <location>
        <begin position="139"/>
        <end position="159"/>
    </location>
</feature>
<dbReference type="PANTHER" id="PTHR30106:SF1">
    <property type="entry name" value="UPF0324 MEMBRANE PROTEIN FN0533"/>
    <property type="match status" value="1"/>
</dbReference>
<feature type="transmembrane region" description="Helical" evidence="7">
    <location>
        <begin position="233"/>
        <end position="252"/>
    </location>
</feature>
<dbReference type="AlphaFoldDB" id="Q1IIG1"/>
<dbReference type="InterPro" id="IPR018383">
    <property type="entry name" value="UPF0324_pro"/>
</dbReference>
<protein>
    <recommendedName>
        <fullName evidence="10">Sulfate exporter family transporter</fullName>
    </recommendedName>
</protein>
<evidence type="ECO:0000256" key="1">
    <source>
        <dbReference type="ARBA" id="ARBA00004651"/>
    </source>
</evidence>
<feature type="transmembrane region" description="Helical" evidence="7">
    <location>
        <begin position="298"/>
        <end position="317"/>
    </location>
</feature>
<dbReference type="KEGG" id="aba:Acid345_4339"/>
<gene>
    <name evidence="8" type="ordered locus">Acid345_4339</name>
</gene>
<comment type="subcellular location">
    <subcellularLocation>
        <location evidence="1">Cell membrane</location>
        <topology evidence="1">Multi-pass membrane protein</topology>
    </subcellularLocation>
</comment>
<feature type="transmembrane region" description="Helical" evidence="7">
    <location>
        <begin position="264"/>
        <end position="286"/>
    </location>
</feature>
<keyword evidence="3" id="KW-1003">Cell membrane</keyword>
<dbReference type="Pfam" id="PF03601">
    <property type="entry name" value="Cons_hypoth698"/>
    <property type="match status" value="1"/>
</dbReference>
<keyword evidence="6 7" id="KW-0472">Membrane</keyword>
<evidence type="ECO:0000256" key="7">
    <source>
        <dbReference type="SAM" id="Phobius"/>
    </source>
</evidence>
<evidence type="ECO:0000256" key="6">
    <source>
        <dbReference type="ARBA" id="ARBA00023136"/>
    </source>
</evidence>
<dbReference type="HOGENOM" id="CLU_033541_2_0_0"/>
<evidence type="ECO:0000256" key="3">
    <source>
        <dbReference type="ARBA" id="ARBA00022475"/>
    </source>
</evidence>
<evidence type="ECO:0000256" key="5">
    <source>
        <dbReference type="ARBA" id="ARBA00022989"/>
    </source>
</evidence>
<accession>Q1IIG1</accession>
<dbReference type="PANTHER" id="PTHR30106">
    <property type="entry name" value="INNER MEMBRANE PROTEIN YEIH-RELATED"/>
    <property type="match status" value="1"/>
</dbReference>
<comment type="similarity">
    <text evidence="2">Belongs to the UPF0324 family.</text>
</comment>
<reference evidence="8 9" key="1">
    <citation type="journal article" date="2009" name="Appl. Environ. Microbiol.">
        <title>Three genomes from the phylum Acidobacteria provide insight into the lifestyles of these microorganisms in soils.</title>
        <authorList>
            <person name="Ward N.L."/>
            <person name="Challacombe J.F."/>
            <person name="Janssen P.H."/>
            <person name="Henrissat B."/>
            <person name="Coutinho P.M."/>
            <person name="Wu M."/>
            <person name="Xie G."/>
            <person name="Haft D.H."/>
            <person name="Sait M."/>
            <person name="Badger J."/>
            <person name="Barabote R.D."/>
            <person name="Bradley B."/>
            <person name="Brettin T.S."/>
            <person name="Brinkac L.M."/>
            <person name="Bruce D."/>
            <person name="Creasy T."/>
            <person name="Daugherty S.C."/>
            <person name="Davidsen T.M."/>
            <person name="DeBoy R.T."/>
            <person name="Detter J.C."/>
            <person name="Dodson R.J."/>
            <person name="Durkin A.S."/>
            <person name="Ganapathy A."/>
            <person name="Gwinn-Giglio M."/>
            <person name="Han C.S."/>
            <person name="Khouri H."/>
            <person name="Kiss H."/>
            <person name="Kothari S.P."/>
            <person name="Madupu R."/>
            <person name="Nelson K.E."/>
            <person name="Nelson W.C."/>
            <person name="Paulsen I."/>
            <person name="Penn K."/>
            <person name="Ren Q."/>
            <person name="Rosovitz M.J."/>
            <person name="Selengut J.D."/>
            <person name="Shrivastava S."/>
            <person name="Sullivan S.A."/>
            <person name="Tapia R."/>
            <person name="Thompson L.S."/>
            <person name="Watkins K.L."/>
            <person name="Yang Q."/>
            <person name="Yu C."/>
            <person name="Zafar N."/>
            <person name="Zhou L."/>
            <person name="Kuske C.R."/>
        </authorList>
    </citation>
    <scope>NUCLEOTIDE SEQUENCE [LARGE SCALE GENOMIC DNA]</scope>
    <source>
        <strain evidence="8 9">Ellin345</strain>
    </source>
</reference>
<dbReference type="GO" id="GO:0005886">
    <property type="term" value="C:plasma membrane"/>
    <property type="evidence" value="ECO:0007669"/>
    <property type="project" value="UniProtKB-SubCell"/>
</dbReference>
<organism evidence="8 9">
    <name type="scientific">Koribacter versatilis (strain Ellin345)</name>
    <dbReference type="NCBI Taxonomy" id="204669"/>
    <lineage>
        <taxon>Bacteria</taxon>
        <taxon>Pseudomonadati</taxon>
        <taxon>Acidobacteriota</taxon>
        <taxon>Terriglobia</taxon>
        <taxon>Terriglobales</taxon>
        <taxon>Candidatus Korobacteraceae</taxon>
        <taxon>Candidatus Korobacter</taxon>
    </lineage>
</organism>
<evidence type="ECO:0000256" key="4">
    <source>
        <dbReference type="ARBA" id="ARBA00022692"/>
    </source>
</evidence>
<evidence type="ECO:0008006" key="10">
    <source>
        <dbReference type="Google" id="ProtNLM"/>
    </source>
</evidence>
<dbReference type="EnsemblBacteria" id="ABF43339">
    <property type="protein sequence ID" value="ABF43339"/>
    <property type="gene ID" value="Acid345_4339"/>
</dbReference>
<keyword evidence="4 7" id="KW-0812">Transmembrane</keyword>